<dbReference type="Proteomes" id="UP001596242">
    <property type="component" value="Unassembled WGS sequence"/>
</dbReference>
<comment type="caution">
    <text evidence="1">The sequence shown here is derived from an EMBL/GenBank/DDBJ whole genome shotgun (WGS) entry which is preliminary data.</text>
</comment>
<sequence>MSHREAVRGPATPATHLVPQQSPVLAAMLFAMPMTFLDQTVVVIAAPDIVHRSGAAFTTGTCDNNGPWAGTASLKPAGVRVRDRVRTPDGFPAA</sequence>
<accession>A0ABW1LU17</accession>
<protein>
    <submittedName>
        <fullName evidence="1">Uncharacterized protein</fullName>
    </submittedName>
</protein>
<keyword evidence="2" id="KW-1185">Reference proteome</keyword>
<dbReference type="RefSeq" id="WP_386394216.1">
    <property type="nucleotide sequence ID" value="NZ_JBHSPT010000012.1"/>
</dbReference>
<organism evidence="1 2">
    <name type="scientific">Streptomyces pratens</name>
    <dbReference type="NCBI Taxonomy" id="887456"/>
    <lineage>
        <taxon>Bacteria</taxon>
        <taxon>Bacillati</taxon>
        <taxon>Actinomycetota</taxon>
        <taxon>Actinomycetes</taxon>
        <taxon>Kitasatosporales</taxon>
        <taxon>Streptomycetaceae</taxon>
        <taxon>Streptomyces</taxon>
    </lineage>
</organism>
<evidence type="ECO:0000313" key="1">
    <source>
        <dbReference type="EMBL" id="MFC6055090.1"/>
    </source>
</evidence>
<gene>
    <name evidence="1" type="ORF">ACFP50_06305</name>
</gene>
<dbReference type="EMBL" id="JBHSPT010000012">
    <property type="protein sequence ID" value="MFC6055090.1"/>
    <property type="molecule type" value="Genomic_DNA"/>
</dbReference>
<name>A0ABW1LU17_9ACTN</name>
<reference evidence="2" key="1">
    <citation type="journal article" date="2019" name="Int. J. Syst. Evol. Microbiol.">
        <title>The Global Catalogue of Microorganisms (GCM) 10K type strain sequencing project: providing services to taxonomists for standard genome sequencing and annotation.</title>
        <authorList>
            <consortium name="The Broad Institute Genomics Platform"/>
            <consortium name="The Broad Institute Genome Sequencing Center for Infectious Disease"/>
            <person name="Wu L."/>
            <person name="Ma J."/>
        </authorList>
    </citation>
    <scope>NUCLEOTIDE SEQUENCE [LARGE SCALE GENOMIC DNA]</scope>
    <source>
        <strain evidence="2">JCM 12763</strain>
    </source>
</reference>
<proteinExistence type="predicted"/>
<evidence type="ECO:0000313" key="2">
    <source>
        <dbReference type="Proteomes" id="UP001596242"/>
    </source>
</evidence>